<evidence type="ECO:0000313" key="1">
    <source>
        <dbReference type="EMBL" id="MCF2563299.1"/>
    </source>
</evidence>
<comment type="caution">
    <text evidence="1">The sequence shown here is derived from an EMBL/GenBank/DDBJ whole genome shotgun (WGS) entry which is preliminary data.</text>
</comment>
<gene>
    <name evidence="1" type="ORF">I6E12_04125</name>
</gene>
<dbReference type="EMBL" id="JADYTN010000006">
    <property type="protein sequence ID" value="MCF2563299.1"/>
    <property type="molecule type" value="Genomic_DNA"/>
</dbReference>
<dbReference type="RefSeq" id="WP_094391262.1">
    <property type="nucleotide sequence ID" value="NZ_JADYTN010000006.1"/>
</dbReference>
<sequence>MTSIEEELLMDEENDAREAEYILHTLSSELQDRYTTDDIRTMMDLIVEYYYDSGMLECTDAEVEIDLQDVADYVAKHAKEYHEKDYPVEDVFFVVQADFDWQEQNL</sequence>
<evidence type="ECO:0000313" key="2">
    <source>
        <dbReference type="Proteomes" id="UP001200470"/>
    </source>
</evidence>
<protein>
    <submittedName>
        <fullName evidence="1">Uncharacterized protein</fullName>
    </submittedName>
</protein>
<keyword evidence="2" id="KW-1185">Reference proteome</keyword>
<name>A0ABS9CGE3_9BACT</name>
<reference evidence="1 2" key="1">
    <citation type="submission" date="2020-12" db="EMBL/GenBank/DDBJ databases">
        <title>Whole genome sequences of gut porcine anaerobes.</title>
        <authorList>
            <person name="Kubasova T."/>
            <person name="Jahodarova E."/>
            <person name="Rychlik I."/>
        </authorList>
    </citation>
    <scope>NUCLEOTIDE SEQUENCE [LARGE SCALE GENOMIC DNA]</scope>
    <source>
        <strain evidence="1 2">An925</strain>
    </source>
</reference>
<proteinExistence type="predicted"/>
<accession>A0ABS9CGE3</accession>
<dbReference type="Proteomes" id="UP001200470">
    <property type="component" value="Unassembled WGS sequence"/>
</dbReference>
<organism evidence="1 2">
    <name type="scientific">Xylanibacter brevis</name>
    <dbReference type="NCBI Taxonomy" id="83231"/>
    <lineage>
        <taxon>Bacteria</taxon>
        <taxon>Pseudomonadati</taxon>
        <taxon>Bacteroidota</taxon>
        <taxon>Bacteroidia</taxon>
        <taxon>Bacteroidales</taxon>
        <taxon>Prevotellaceae</taxon>
        <taxon>Xylanibacter</taxon>
    </lineage>
</organism>